<keyword evidence="2" id="KW-1133">Transmembrane helix</keyword>
<reference evidence="3" key="1">
    <citation type="submission" date="2022-06" db="EMBL/GenBank/DDBJ databases">
        <title>Novel species in genus nocardia.</title>
        <authorList>
            <person name="Li F."/>
        </authorList>
    </citation>
    <scope>NUCLEOTIDE SEQUENCE</scope>
    <source>
        <strain evidence="3">CDC141</strain>
    </source>
</reference>
<name>A0A9X2IY39_9NOCA</name>
<feature type="compositionally biased region" description="Polar residues" evidence="1">
    <location>
        <begin position="587"/>
        <end position="606"/>
    </location>
</feature>
<feature type="transmembrane region" description="Helical" evidence="2">
    <location>
        <begin position="220"/>
        <end position="238"/>
    </location>
</feature>
<accession>A0A9X2IY39</accession>
<protein>
    <recommendedName>
        <fullName evidence="5">DUF2637 domain-containing protein</fullName>
    </recommendedName>
</protein>
<gene>
    <name evidence="3" type="ORF">NDR86_21280</name>
</gene>
<dbReference type="RefSeq" id="WP_251914337.1">
    <property type="nucleotide sequence ID" value="NZ_JAMRXG010000009.1"/>
</dbReference>
<dbReference type="EMBL" id="JAMRXG010000009">
    <property type="protein sequence ID" value="MCM6776018.1"/>
    <property type="molecule type" value="Genomic_DNA"/>
</dbReference>
<evidence type="ECO:0000256" key="2">
    <source>
        <dbReference type="SAM" id="Phobius"/>
    </source>
</evidence>
<keyword evidence="2" id="KW-0812">Transmembrane</keyword>
<feature type="compositionally biased region" description="Polar residues" evidence="1">
    <location>
        <begin position="398"/>
        <end position="408"/>
    </location>
</feature>
<feature type="compositionally biased region" description="Low complexity" evidence="1">
    <location>
        <begin position="267"/>
        <end position="277"/>
    </location>
</feature>
<evidence type="ECO:0000313" key="4">
    <source>
        <dbReference type="Proteomes" id="UP001139157"/>
    </source>
</evidence>
<feature type="transmembrane region" description="Helical" evidence="2">
    <location>
        <begin position="155"/>
        <end position="176"/>
    </location>
</feature>
<organism evidence="3 4">
    <name type="scientific">Nocardia pulmonis</name>
    <dbReference type="NCBI Taxonomy" id="2951408"/>
    <lineage>
        <taxon>Bacteria</taxon>
        <taxon>Bacillati</taxon>
        <taxon>Actinomycetota</taxon>
        <taxon>Actinomycetes</taxon>
        <taxon>Mycobacteriales</taxon>
        <taxon>Nocardiaceae</taxon>
        <taxon>Nocardia</taxon>
    </lineage>
</organism>
<dbReference type="Proteomes" id="UP001139157">
    <property type="component" value="Unassembled WGS sequence"/>
</dbReference>
<evidence type="ECO:0008006" key="5">
    <source>
        <dbReference type="Google" id="ProtNLM"/>
    </source>
</evidence>
<dbReference type="AlphaFoldDB" id="A0A9X2IY39"/>
<feature type="transmembrane region" description="Helical" evidence="2">
    <location>
        <begin position="117"/>
        <end position="135"/>
    </location>
</feature>
<comment type="caution">
    <text evidence="3">The sequence shown here is derived from an EMBL/GenBank/DDBJ whole genome shotgun (WGS) entry which is preliminary data.</text>
</comment>
<feature type="region of interest" description="Disordered" evidence="1">
    <location>
        <begin position="424"/>
        <end position="447"/>
    </location>
</feature>
<sequence>MKYESGNSEIETLAQRVAIARGKLPLQTDPALFEELSEAEIAAERELAEWIRAQRRRQRRRAVAAELAAEKRERRVALSVRRADDADVRWHRRALAARRRVANPDARLAQLYRRAEWTSRALIGVVVLGMLWSGVNVQQNLVPSGDMRDPLYWLSYGFEAMISIPIIAIMVVATTAARWGREIPRGKVVFLEATLLGVTIALNSGPHLVNGAPARAAEAAVAPLMVGVVIWLHAWVATRYAQLIDAVPLPDHEPRTCTTIPSERTDLSTPPSHSHLPTPTPSVLQATPRPLESRPTPTGHIHPAAKFPAHNGHQHPAAQSPSTNGEVRPTATSATHPTHDRNHENPAAPGLPHDGRVHSADASHTQPTPSNGREYPGAQALSHNGHPHPGIPGSGPGTQPQAGKQTDATYPLEQGDFDQAVPAQARNASHNGRVHPAATSSAPNGHEYRSEKTAFANGHVHTATSVARPTPLRGHVPPAAHAPTHNGQARAADEPPAPHNGHEYPAPQPTSRNGHRHPAEQVQSGSGNVHPTATFAAQPMPQLDRAPLDAHAPSRSGHEHPDARVPQHNGHAHPTTSESVQDDPQEIENSAAATHSTGQGDGSQSARKLDDRRIDEKPTDASTPAPGGRGKGSAPTEIRPSSNRKAGAEHPYTRRPSGPSTTEDEAATNGKTRTHEAIERATQLALDDAPIEIPLPRGRFTDVEPDPDMPDEFDPEPPNDDTDDIAADIDDVEVWAVARAISERRLSKLPVEQLAEVLTLADESWTPAAIGAAIGLPGSRILGILEAARRIRRPYAIPS</sequence>
<feature type="compositionally biased region" description="Polar residues" evidence="1">
    <location>
        <begin position="362"/>
        <end position="371"/>
    </location>
</feature>
<feature type="region of interest" description="Disordered" evidence="1">
    <location>
        <begin position="251"/>
        <end position="408"/>
    </location>
</feature>
<feature type="compositionally biased region" description="Basic and acidic residues" evidence="1">
    <location>
        <begin position="607"/>
        <end position="619"/>
    </location>
</feature>
<evidence type="ECO:0000256" key="1">
    <source>
        <dbReference type="SAM" id="MobiDB-lite"/>
    </source>
</evidence>
<proteinExistence type="predicted"/>
<feature type="compositionally biased region" description="Basic and acidic residues" evidence="1">
    <location>
        <begin position="556"/>
        <end position="565"/>
    </location>
</feature>
<evidence type="ECO:0000313" key="3">
    <source>
        <dbReference type="EMBL" id="MCM6776018.1"/>
    </source>
</evidence>
<keyword evidence="4" id="KW-1185">Reference proteome</keyword>
<feature type="region of interest" description="Disordered" evidence="1">
    <location>
        <begin position="465"/>
        <end position="675"/>
    </location>
</feature>
<feature type="compositionally biased region" description="Polar residues" evidence="1">
    <location>
        <begin position="521"/>
        <end position="531"/>
    </location>
</feature>
<keyword evidence="2" id="KW-0472">Membrane</keyword>
<feature type="compositionally biased region" description="Polar residues" evidence="1">
    <location>
        <begin position="317"/>
        <end position="336"/>
    </location>
</feature>